<sequence length="61" mass="7310">MPEILEKLNTYSYNLPHSTNWKFCPNCRKRLFEVIQSDGFTIEIKCRCCKKIVSIEQEQVR</sequence>
<organism evidence="1 2">
    <name type="scientific">Dysgonomonas alginatilytica</name>
    <dbReference type="NCBI Taxonomy" id="1605892"/>
    <lineage>
        <taxon>Bacteria</taxon>
        <taxon>Pseudomonadati</taxon>
        <taxon>Bacteroidota</taxon>
        <taxon>Bacteroidia</taxon>
        <taxon>Bacteroidales</taxon>
        <taxon>Dysgonomonadaceae</taxon>
        <taxon>Dysgonomonas</taxon>
    </lineage>
</organism>
<evidence type="ECO:0008006" key="3">
    <source>
        <dbReference type="Google" id="ProtNLM"/>
    </source>
</evidence>
<proteinExistence type="predicted"/>
<dbReference type="AlphaFoldDB" id="A0A2V3PL68"/>
<keyword evidence="2" id="KW-1185">Reference proteome</keyword>
<gene>
    <name evidence="1" type="ORF">CLV62_12058</name>
</gene>
<evidence type="ECO:0000313" key="1">
    <source>
        <dbReference type="EMBL" id="PXV62370.1"/>
    </source>
</evidence>
<protein>
    <recommendedName>
        <fullName evidence="3">Mu-like prophage protein Com</fullName>
    </recommendedName>
</protein>
<name>A0A2V3PL68_9BACT</name>
<dbReference type="Proteomes" id="UP000247973">
    <property type="component" value="Unassembled WGS sequence"/>
</dbReference>
<accession>A0A2V3PL68</accession>
<dbReference type="RefSeq" id="WP_146212758.1">
    <property type="nucleotide sequence ID" value="NZ_QICL01000020.1"/>
</dbReference>
<dbReference type="EMBL" id="QICL01000020">
    <property type="protein sequence ID" value="PXV62370.1"/>
    <property type="molecule type" value="Genomic_DNA"/>
</dbReference>
<evidence type="ECO:0000313" key="2">
    <source>
        <dbReference type="Proteomes" id="UP000247973"/>
    </source>
</evidence>
<reference evidence="1 2" key="1">
    <citation type="submission" date="2018-03" db="EMBL/GenBank/DDBJ databases">
        <title>Genomic Encyclopedia of Archaeal and Bacterial Type Strains, Phase II (KMG-II): from individual species to whole genera.</title>
        <authorList>
            <person name="Goeker M."/>
        </authorList>
    </citation>
    <scope>NUCLEOTIDE SEQUENCE [LARGE SCALE GENOMIC DNA]</scope>
    <source>
        <strain evidence="1 2">DSM 100214</strain>
    </source>
</reference>
<comment type="caution">
    <text evidence="1">The sequence shown here is derived from an EMBL/GenBank/DDBJ whole genome shotgun (WGS) entry which is preliminary data.</text>
</comment>